<dbReference type="eggNOG" id="COG4632">
    <property type="taxonomic scope" value="Bacteria"/>
</dbReference>
<dbReference type="Pfam" id="PF09992">
    <property type="entry name" value="NAGPA"/>
    <property type="match status" value="1"/>
</dbReference>
<dbReference type="AlphaFoldDB" id="F5YHS6"/>
<name>F5YHS6_TREPZ</name>
<dbReference type="PANTHER" id="PTHR40446">
    <property type="entry name" value="N-ACETYLGLUCOSAMINE-1-PHOSPHODIESTER ALPHA-N-ACETYLGLUCOSAMINIDASE"/>
    <property type="match status" value="1"/>
</dbReference>
<dbReference type="Proteomes" id="UP000009223">
    <property type="component" value="Chromosome"/>
</dbReference>
<proteinExistence type="predicted"/>
<evidence type="ECO:0000313" key="2">
    <source>
        <dbReference type="EMBL" id="AEF85300.1"/>
    </source>
</evidence>
<evidence type="ECO:0000259" key="1">
    <source>
        <dbReference type="Pfam" id="PF09992"/>
    </source>
</evidence>
<keyword evidence="3" id="KW-1185">Reference proteome</keyword>
<feature type="domain" description="Phosphodiester glycosidase" evidence="1">
    <location>
        <begin position="33"/>
        <end position="217"/>
    </location>
</feature>
<accession>F5YHS6</accession>
<reference evidence="2 3" key="2">
    <citation type="journal article" date="2011" name="ISME J.">
        <title>RNA-seq reveals cooperative metabolic interactions between two termite-gut spirochete species in co-culture.</title>
        <authorList>
            <person name="Rosenthal A.Z."/>
            <person name="Matson E.G."/>
            <person name="Eldar A."/>
            <person name="Leadbetter J.R."/>
        </authorList>
    </citation>
    <scope>NUCLEOTIDE SEQUENCE [LARGE SCALE GENOMIC DNA]</scope>
    <source>
        <strain evidence="3">ATCC BAA-887 / DSM 12427 / ZAS-2</strain>
    </source>
</reference>
<dbReference type="STRING" id="545694.TREPR_0996"/>
<reference evidence="3" key="1">
    <citation type="submission" date="2009-12" db="EMBL/GenBank/DDBJ databases">
        <title>Complete sequence of Treponema primitia strain ZAS-2.</title>
        <authorList>
            <person name="Tetu S.G."/>
            <person name="Matson E."/>
            <person name="Ren Q."/>
            <person name="Seshadri R."/>
            <person name="Elbourne L."/>
            <person name="Hassan K.A."/>
            <person name="Durkin A."/>
            <person name="Radune D."/>
            <person name="Mohamoud Y."/>
            <person name="Shay R."/>
            <person name="Jin S."/>
            <person name="Zhang X."/>
            <person name="Lucey K."/>
            <person name="Ballor N.R."/>
            <person name="Ottesen E."/>
            <person name="Rosenthal R."/>
            <person name="Allen A."/>
            <person name="Leadbetter J.R."/>
            <person name="Paulsen I.T."/>
        </authorList>
    </citation>
    <scope>NUCLEOTIDE SEQUENCE [LARGE SCALE GENOMIC DNA]</scope>
    <source>
        <strain evidence="3">ATCC BAA-887 / DSM 12427 / ZAS-2</strain>
    </source>
</reference>
<protein>
    <submittedName>
        <fullName evidence="2">Secreted protein</fullName>
    </submittedName>
</protein>
<organism evidence="2 3">
    <name type="scientific">Treponema primitia (strain ATCC BAA-887 / DSM 12427 / ZAS-2)</name>
    <dbReference type="NCBI Taxonomy" id="545694"/>
    <lineage>
        <taxon>Bacteria</taxon>
        <taxon>Pseudomonadati</taxon>
        <taxon>Spirochaetota</taxon>
        <taxon>Spirochaetia</taxon>
        <taxon>Spirochaetales</taxon>
        <taxon>Treponemataceae</taxon>
        <taxon>Treponema</taxon>
    </lineage>
</organism>
<gene>
    <name evidence="2" type="ordered locus">TREPR_0996</name>
</gene>
<dbReference type="HOGENOM" id="CLU_079646_0_0_12"/>
<sequence length="221" mass="22993">MDMTHPGLEFVVNSGETVGSIPATTVSSFVREYGCIAGINTGPFSPVSANVEEERTIIGISINNGILSAPAVPGYDALVLYTTGEAAIVSQATLTDPESLTDIRSAVGGFSEVLRDGAVTKKTLARNGPRHPRSAAGISADAKVLYLLAIDGRQLRSIGATEEEIALILKQLGAAQGLNFDGGGSTALALRYSDGKVRTANNPIHGKEREVATCLGIRVVE</sequence>
<dbReference type="EMBL" id="CP001843">
    <property type="protein sequence ID" value="AEF85300.1"/>
    <property type="molecule type" value="Genomic_DNA"/>
</dbReference>
<evidence type="ECO:0000313" key="3">
    <source>
        <dbReference type="Proteomes" id="UP000009223"/>
    </source>
</evidence>
<dbReference type="KEGG" id="tpi:TREPR_0996"/>
<dbReference type="InterPro" id="IPR018711">
    <property type="entry name" value="NAGPA"/>
</dbReference>
<dbReference type="PANTHER" id="PTHR40446:SF2">
    <property type="entry name" value="N-ACETYLGLUCOSAMINE-1-PHOSPHODIESTER ALPHA-N-ACETYLGLUCOSAMINIDASE"/>
    <property type="match status" value="1"/>
</dbReference>